<dbReference type="InterPro" id="IPR027417">
    <property type="entry name" value="P-loop_NTPase"/>
</dbReference>
<dbReference type="AlphaFoldDB" id="A0A179BPV0"/>
<dbReference type="Gene3D" id="3.40.50.300">
    <property type="entry name" value="P-loop containing nucleotide triphosphate hydrolases"/>
    <property type="match status" value="1"/>
</dbReference>
<proteinExistence type="predicted"/>
<keyword evidence="2" id="KW-1185">Reference proteome</keyword>
<dbReference type="SUPFAM" id="SSF52540">
    <property type="entry name" value="P-loop containing nucleoside triphosphate hydrolases"/>
    <property type="match status" value="1"/>
</dbReference>
<dbReference type="EMBL" id="LVXZ01000012">
    <property type="protein sequence ID" value="OAP93330.1"/>
    <property type="molecule type" value="Genomic_DNA"/>
</dbReference>
<sequence>MENKESIKIGSSPLDFMNEITYGNLALHTTIDGGLGSGKTGLALEILRQHHGNGGGFCYFSPREDLAVLDAVHEIDAKLIVRRQITDTGTLHGETTEAVTAFINGGNNLFITRAGFSSGPSSPSAVLEAMSKSAQETRQKDRNDVPRILVIDDANFVSDASMGKLLAIARRAHVAVITVFNYAIQHPATVAQSNVRILMGGLDHESVAMWQKLTGISIAPYTIPIGQAWVLLPDSDVPAIHEVWNGSRTGKIKAGHMELPN</sequence>
<evidence type="ECO:0000313" key="2">
    <source>
        <dbReference type="Proteomes" id="UP000078302"/>
    </source>
</evidence>
<gene>
    <name evidence="1" type="ORF">A4H96_00890</name>
</gene>
<evidence type="ECO:0000313" key="1">
    <source>
        <dbReference type="EMBL" id="OAP93330.1"/>
    </source>
</evidence>
<dbReference type="RefSeq" id="WP_064217831.1">
    <property type="nucleotide sequence ID" value="NZ_LVXZ01000012.1"/>
</dbReference>
<protein>
    <submittedName>
        <fullName evidence="1">Uncharacterized protein</fullName>
    </submittedName>
</protein>
<comment type="caution">
    <text evidence="1">The sequence shown here is derived from an EMBL/GenBank/DDBJ whole genome shotgun (WGS) entry which is preliminary data.</text>
</comment>
<organism evidence="1 2">
    <name type="scientific">Acidithiobacillus ferrooxidans</name>
    <name type="common">Thiobacillus ferrooxidans</name>
    <dbReference type="NCBI Taxonomy" id="920"/>
    <lineage>
        <taxon>Bacteria</taxon>
        <taxon>Pseudomonadati</taxon>
        <taxon>Pseudomonadota</taxon>
        <taxon>Acidithiobacillia</taxon>
        <taxon>Acidithiobacillales</taxon>
        <taxon>Acidithiobacillaceae</taxon>
        <taxon>Acidithiobacillus</taxon>
    </lineage>
</organism>
<name>A0A179BPV0_ACIFR</name>
<accession>A0A179BPV0</accession>
<dbReference type="Proteomes" id="UP000078302">
    <property type="component" value="Unassembled WGS sequence"/>
</dbReference>
<reference evidence="1 2" key="1">
    <citation type="submission" date="2016-04" db="EMBL/GenBank/DDBJ databases">
        <title>Acidithiobacillus ferrooxidans genome sequencing and assembly.</title>
        <authorList>
            <person name="Zhou Z."/>
        </authorList>
    </citation>
    <scope>NUCLEOTIDE SEQUENCE [LARGE SCALE GENOMIC DNA]</scope>
    <source>
        <strain evidence="1 2">BY0502</strain>
    </source>
</reference>